<dbReference type="Gene3D" id="1.10.10.10">
    <property type="entry name" value="Winged helix-like DNA-binding domain superfamily/Winged helix DNA-binding domain"/>
    <property type="match status" value="1"/>
</dbReference>
<dbReference type="Proteomes" id="UP000185604">
    <property type="component" value="Unassembled WGS sequence"/>
</dbReference>
<dbReference type="InterPro" id="IPR001789">
    <property type="entry name" value="Sig_transdc_resp-reg_receiver"/>
</dbReference>
<dbReference type="Gene3D" id="6.10.250.690">
    <property type="match status" value="1"/>
</dbReference>
<evidence type="ECO:0000256" key="4">
    <source>
        <dbReference type="ARBA" id="ARBA00023012"/>
    </source>
</evidence>
<dbReference type="EMBL" id="NILF01000051">
    <property type="protein sequence ID" value="TWL36358.1"/>
    <property type="molecule type" value="Genomic_DNA"/>
</dbReference>
<accession>A0A6I7TJV2</accession>
<keyword evidence="5" id="KW-0805">Transcription regulation</keyword>
<dbReference type="InterPro" id="IPR011006">
    <property type="entry name" value="CheY-like_superfamily"/>
</dbReference>
<dbReference type="SUPFAM" id="SSF52172">
    <property type="entry name" value="CheY-like"/>
    <property type="match status" value="1"/>
</dbReference>
<evidence type="ECO:0000313" key="12">
    <source>
        <dbReference type="EMBL" id="OLF98607.1"/>
    </source>
</evidence>
<dbReference type="PROSITE" id="PS50110">
    <property type="entry name" value="RESPONSE_REGULATORY"/>
    <property type="match status" value="1"/>
</dbReference>
<keyword evidence="7" id="KW-0804">Transcription</keyword>
<name>A0A6I7TJV2_9BACI</name>
<evidence type="ECO:0000256" key="9">
    <source>
        <dbReference type="PROSITE-ProRule" id="PRU01091"/>
    </source>
</evidence>
<keyword evidence="2" id="KW-0963">Cytoplasm</keyword>
<feature type="domain" description="Response regulatory" evidence="10">
    <location>
        <begin position="20"/>
        <end position="134"/>
    </location>
</feature>
<dbReference type="InterPro" id="IPR001867">
    <property type="entry name" value="OmpR/PhoB-type_DNA-bd"/>
</dbReference>
<gene>
    <name evidence="12" type="ORF">B4121_0134</name>
    <name evidence="13" type="ORF">CHCC15381_1714</name>
</gene>
<dbReference type="CDD" id="cd17574">
    <property type="entry name" value="REC_OmpR"/>
    <property type="match status" value="1"/>
</dbReference>
<dbReference type="InterPro" id="IPR036388">
    <property type="entry name" value="WH-like_DNA-bd_sf"/>
</dbReference>
<dbReference type="SMART" id="SM00448">
    <property type="entry name" value="REC"/>
    <property type="match status" value="1"/>
</dbReference>
<keyword evidence="4" id="KW-0902">Two-component regulatory system</keyword>
<evidence type="ECO:0000259" key="10">
    <source>
        <dbReference type="PROSITE" id="PS50110"/>
    </source>
</evidence>
<dbReference type="Pfam" id="PF00486">
    <property type="entry name" value="Trans_reg_C"/>
    <property type="match status" value="1"/>
</dbReference>
<dbReference type="FunFam" id="1.10.10.10:FF:000018">
    <property type="entry name" value="DNA-binding response regulator ResD"/>
    <property type="match status" value="1"/>
</dbReference>
<evidence type="ECO:0000313" key="14">
    <source>
        <dbReference type="Proteomes" id="UP000185604"/>
    </source>
</evidence>
<evidence type="ECO:0000259" key="11">
    <source>
        <dbReference type="PROSITE" id="PS51755"/>
    </source>
</evidence>
<dbReference type="PANTHER" id="PTHR48111">
    <property type="entry name" value="REGULATOR OF RPOS"/>
    <property type="match status" value="1"/>
</dbReference>
<dbReference type="PROSITE" id="PS51755">
    <property type="entry name" value="OMPR_PHOB"/>
    <property type="match status" value="1"/>
</dbReference>
<evidence type="ECO:0000256" key="6">
    <source>
        <dbReference type="ARBA" id="ARBA00023125"/>
    </source>
</evidence>
<keyword evidence="15" id="KW-1185">Reference proteome</keyword>
<proteinExistence type="predicted"/>
<dbReference type="GO" id="GO:0006355">
    <property type="term" value="P:regulation of DNA-templated transcription"/>
    <property type="evidence" value="ECO:0007669"/>
    <property type="project" value="InterPro"/>
</dbReference>
<reference evidence="13 15" key="2">
    <citation type="submission" date="2019-06" db="EMBL/GenBank/DDBJ databases">
        <title>Genome sequence analysis of &gt;100 Bacillus licheniformis strains suggests intrinsic resistance to this species.</title>
        <authorList>
            <person name="Wels M."/>
            <person name="Siezen R.J."/>
            <person name="Johansen E."/>
            <person name="Stuer-Lauridsen B."/>
            <person name="Bjerre K."/>
            <person name="Nielsen B.K.K."/>
        </authorList>
    </citation>
    <scope>NUCLEOTIDE SEQUENCE [LARGE SCALE GENOMIC DNA]</scope>
    <source>
        <strain evidence="13 15">BAC-15381</strain>
    </source>
</reference>
<dbReference type="Gene3D" id="3.40.50.2300">
    <property type="match status" value="1"/>
</dbReference>
<comment type="subcellular location">
    <subcellularLocation>
        <location evidence="1">Cytoplasm</location>
    </subcellularLocation>
</comment>
<dbReference type="PANTHER" id="PTHR48111:SF52">
    <property type="entry name" value="TRANSCRIPTIONAL REGULATORY PROTEIN YVRH"/>
    <property type="match status" value="1"/>
</dbReference>
<feature type="DNA-binding region" description="OmpR/PhoB-type" evidence="9">
    <location>
        <begin position="149"/>
        <end position="248"/>
    </location>
</feature>
<evidence type="ECO:0000313" key="13">
    <source>
        <dbReference type="EMBL" id="TWL36358.1"/>
    </source>
</evidence>
<dbReference type="AlphaFoldDB" id="A0A6I7TJV2"/>
<feature type="domain" description="OmpR/PhoB-type" evidence="11">
    <location>
        <begin position="149"/>
        <end position="248"/>
    </location>
</feature>
<evidence type="ECO:0000256" key="1">
    <source>
        <dbReference type="ARBA" id="ARBA00004496"/>
    </source>
</evidence>
<dbReference type="GO" id="GO:0005829">
    <property type="term" value="C:cytosol"/>
    <property type="evidence" value="ECO:0007669"/>
    <property type="project" value="TreeGrafter"/>
</dbReference>
<dbReference type="FunFam" id="3.40.50.2300:FF:000001">
    <property type="entry name" value="DNA-binding response regulator PhoB"/>
    <property type="match status" value="1"/>
</dbReference>
<dbReference type="SUPFAM" id="SSF46894">
    <property type="entry name" value="C-terminal effector domain of the bipartite response regulators"/>
    <property type="match status" value="1"/>
</dbReference>
<sequence>MRISKHDIDRKERRILENATILIVDDEDAIVQMVKRVLTKEGFSEVLTASSAEEALDIVKKDTVHLILLDVMMPGQTGFDVSPEIRRHTNAPIFFLTAKTSDLDKLSGFAYGADDYITKPFNPLELIARIKAHLKRTYIHKEVAAASVSSAYEYERFTFHPDFAELIVDGETVSCSAQLLQLLQYFCDHPNRVLSKDQIYEKVWGVPSYGDSNTVMVHIRKLREKIEKDPSSPEYIVTIRGLGYKFVPNPARKESEG</sequence>
<dbReference type="InterPro" id="IPR016032">
    <property type="entry name" value="Sig_transdc_resp-reg_C-effctor"/>
</dbReference>
<feature type="modified residue" description="4-aspartylphosphate" evidence="8">
    <location>
        <position position="70"/>
    </location>
</feature>
<dbReference type="InterPro" id="IPR039420">
    <property type="entry name" value="WalR-like"/>
</dbReference>
<evidence type="ECO:0000256" key="5">
    <source>
        <dbReference type="ARBA" id="ARBA00023015"/>
    </source>
</evidence>
<dbReference type="CDD" id="cd00383">
    <property type="entry name" value="trans_reg_C"/>
    <property type="match status" value="1"/>
</dbReference>
<keyword evidence="6 9" id="KW-0238">DNA-binding</keyword>
<evidence type="ECO:0000313" key="15">
    <source>
        <dbReference type="Proteomes" id="UP000429980"/>
    </source>
</evidence>
<comment type="caution">
    <text evidence="12">The sequence shown here is derived from an EMBL/GenBank/DDBJ whole genome shotgun (WGS) entry which is preliminary data.</text>
</comment>
<dbReference type="Proteomes" id="UP000429980">
    <property type="component" value="Unassembled WGS sequence"/>
</dbReference>
<evidence type="ECO:0000256" key="7">
    <source>
        <dbReference type="ARBA" id="ARBA00023163"/>
    </source>
</evidence>
<reference evidence="12 14" key="1">
    <citation type="journal article" date="2016" name="Front. Microbiol.">
        <title>High-Level Heat Resistance of Spores of Bacillus amyloliquefaciens and Bacillus licheniformis Results from the Presence of a spoVA Operon in a Tn1546 Transposon.</title>
        <authorList>
            <person name="Berendsen E.M."/>
            <person name="Koning R.A."/>
            <person name="Boekhorst J."/>
            <person name="de Jong A."/>
            <person name="Kuipers O.P."/>
            <person name="Wells-Bennik M.H."/>
        </authorList>
    </citation>
    <scope>NUCLEOTIDE SEQUENCE [LARGE SCALE GENOMIC DNA]</scope>
    <source>
        <strain evidence="12 14">B4121</strain>
    </source>
</reference>
<evidence type="ECO:0000256" key="8">
    <source>
        <dbReference type="PROSITE-ProRule" id="PRU00169"/>
    </source>
</evidence>
<organism evidence="12 14">
    <name type="scientific">Bacillus paralicheniformis</name>
    <dbReference type="NCBI Taxonomy" id="1648923"/>
    <lineage>
        <taxon>Bacteria</taxon>
        <taxon>Bacillati</taxon>
        <taxon>Bacillota</taxon>
        <taxon>Bacilli</taxon>
        <taxon>Bacillales</taxon>
        <taxon>Bacillaceae</taxon>
        <taxon>Bacillus</taxon>
    </lineage>
</organism>
<protein>
    <submittedName>
        <fullName evidence="12">Response regulator receiver:Transcriptional regulatory protein C-terminal</fullName>
    </submittedName>
    <submittedName>
        <fullName evidence="13">Transcriptional regulatory protein WalR</fullName>
    </submittedName>
</protein>
<evidence type="ECO:0000256" key="2">
    <source>
        <dbReference type="ARBA" id="ARBA00022490"/>
    </source>
</evidence>
<dbReference type="GO" id="GO:0000156">
    <property type="term" value="F:phosphorelay response regulator activity"/>
    <property type="evidence" value="ECO:0007669"/>
    <property type="project" value="TreeGrafter"/>
</dbReference>
<keyword evidence="3 8" id="KW-0597">Phosphoprotein</keyword>
<dbReference type="GO" id="GO:0000976">
    <property type="term" value="F:transcription cis-regulatory region binding"/>
    <property type="evidence" value="ECO:0007669"/>
    <property type="project" value="TreeGrafter"/>
</dbReference>
<dbReference type="EMBL" id="LKPO01000001">
    <property type="protein sequence ID" value="OLF98607.1"/>
    <property type="molecule type" value="Genomic_DNA"/>
</dbReference>
<evidence type="ECO:0000256" key="3">
    <source>
        <dbReference type="ARBA" id="ARBA00022553"/>
    </source>
</evidence>
<dbReference type="SMART" id="SM00862">
    <property type="entry name" value="Trans_reg_C"/>
    <property type="match status" value="1"/>
</dbReference>
<dbReference type="Pfam" id="PF00072">
    <property type="entry name" value="Response_reg"/>
    <property type="match status" value="1"/>
</dbReference>
<dbReference type="GO" id="GO:0032993">
    <property type="term" value="C:protein-DNA complex"/>
    <property type="evidence" value="ECO:0007669"/>
    <property type="project" value="TreeGrafter"/>
</dbReference>